<reference evidence="2 3" key="1">
    <citation type="submission" date="2020-04" db="EMBL/GenBank/DDBJ databases">
        <authorList>
            <person name="Zhang R."/>
            <person name="Schippers A."/>
        </authorList>
    </citation>
    <scope>NUCLEOTIDE SEQUENCE [LARGE SCALE GENOMIC DNA]</scope>
    <source>
        <strain evidence="2 3">DSM 109850</strain>
    </source>
</reference>
<dbReference type="RefSeq" id="WP_207711913.1">
    <property type="nucleotide sequence ID" value="NZ_JABBVZ010000385.1"/>
</dbReference>
<dbReference type="InterPro" id="IPR025668">
    <property type="entry name" value="Tnp_DDE_dom"/>
</dbReference>
<protein>
    <submittedName>
        <fullName evidence="2">IS5/IS1182 family transposase</fullName>
    </submittedName>
</protein>
<feature type="non-terminal residue" evidence="2">
    <location>
        <position position="79"/>
    </location>
</feature>
<dbReference type="Pfam" id="PF13751">
    <property type="entry name" value="DDE_Tnp_1_6"/>
    <property type="match status" value="1"/>
</dbReference>
<gene>
    <name evidence="2" type="ORF">HIJ39_23570</name>
</gene>
<evidence type="ECO:0000259" key="1">
    <source>
        <dbReference type="Pfam" id="PF13751"/>
    </source>
</evidence>
<evidence type="ECO:0000313" key="2">
    <source>
        <dbReference type="EMBL" id="NMP25269.1"/>
    </source>
</evidence>
<accession>A0A7Y0LBB6</accession>
<feature type="non-terminal residue" evidence="2">
    <location>
        <position position="1"/>
    </location>
</feature>
<dbReference type="PANTHER" id="PTHR33408">
    <property type="entry name" value="TRANSPOSASE"/>
    <property type="match status" value="1"/>
</dbReference>
<dbReference type="Proteomes" id="UP000533476">
    <property type="component" value="Unassembled WGS sequence"/>
</dbReference>
<comment type="caution">
    <text evidence="2">The sequence shown here is derived from an EMBL/GenBank/DDBJ whole genome shotgun (WGS) entry which is preliminary data.</text>
</comment>
<dbReference type="EMBL" id="JABBVZ010000385">
    <property type="protein sequence ID" value="NMP25269.1"/>
    <property type="molecule type" value="Genomic_DNA"/>
</dbReference>
<proteinExistence type="predicted"/>
<dbReference type="AlphaFoldDB" id="A0A7Y0LBB6"/>
<dbReference type="PANTHER" id="PTHR33408:SF2">
    <property type="entry name" value="TRANSPOSASE DDE DOMAIN-CONTAINING PROTEIN"/>
    <property type="match status" value="1"/>
</dbReference>
<keyword evidence="3" id="KW-1185">Reference proteome</keyword>
<sequence length="79" mass="9411">QAHDCPTCPLKAECTTAEYRRIQISPLLRRYKQEVRERFKVPEVMATVKRRGVEVESVWGHIKEDRQFRRFLLRGLAKV</sequence>
<organism evidence="2 3">
    <name type="scientific">Sulfobacillus harzensis</name>
    <dbReference type="NCBI Taxonomy" id="2729629"/>
    <lineage>
        <taxon>Bacteria</taxon>
        <taxon>Bacillati</taxon>
        <taxon>Bacillota</taxon>
        <taxon>Clostridia</taxon>
        <taxon>Eubacteriales</taxon>
        <taxon>Clostridiales Family XVII. Incertae Sedis</taxon>
        <taxon>Sulfobacillus</taxon>
    </lineage>
</organism>
<name>A0A7Y0LBB6_9FIRM</name>
<evidence type="ECO:0000313" key="3">
    <source>
        <dbReference type="Proteomes" id="UP000533476"/>
    </source>
</evidence>
<feature type="domain" description="Transposase DDE" evidence="1">
    <location>
        <begin position="2"/>
        <end position="79"/>
    </location>
</feature>